<keyword evidence="9 11" id="KW-0739">Sodium transport</keyword>
<dbReference type="GO" id="GO:0005886">
    <property type="term" value="C:plasma membrane"/>
    <property type="evidence" value="ECO:0007669"/>
    <property type="project" value="TreeGrafter"/>
</dbReference>
<evidence type="ECO:0000256" key="13">
    <source>
        <dbReference type="SAM" id="Phobius"/>
    </source>
</evidence>
<evidence type="ECO:0000313" key="14">
    <source>
        <dbReference type="EMBL" id="KAK2151885.1"/>
    </source>
</evidence>
<comment type="subcellular location">
    <subcellularLocation>
        <location evidence="1">Membrane</location>
        <topology evidence="1">Multi-pass membrane protein</topology>
    </subcellularLocation>
</comment>
<keyword evidence="7 11" id="KW-0406">Ion transport</keyword>
<evidence type="ECO:0000256" key="12">
    <source>
        <dbReference type="SAM" id="MobiDB-lite"/>
    </source>
</evidence>
<evidence type="ECO:0000256" key="7">
    <source>
        <dbReference type="ARBA" id="ARBA00023065"/>
    </source>
</evidence>
<evidence type="ECO:0000313" key="15">
    <source>
        <dbReference type="Proteomes" id="UP001208570"/>
    </source>
</evidence>
<feature type="compositionally biased region" description="Basic and acidic residues" evidence="12">
    <location>
        <begin position="19"/>
        <end position="35"/>
    </location>
</feature>
<keyword evidence="2 11" id="KW-0813">Transport</keyword>
<protein>
    <submittedName>
        <fullName evidence="14">Uncharacterized protein</fullName>
    </submittedName>
</protein>
<accession>A0AAD9N064</accession>
<dbReference type="Pfam" id="PF00858">
    <property type="entry name" value="ASC"/>
    <property type="match status" value="1"/>
</dbReference>
<sequence>METDKCSPESVSLQRVKPRPRDKMADRSGGYSRKDPESLRDLIVELAQNTGMHGVPNIQRSSSWRWRTLWLCVVGFGVSMMLWKVIEAFQKYYRYPVDTKINFYYSPSLDFPAVSICNMNPFRLSQLSQLSDQGNEGSMKVYLQKGVEEKSHLSNRSTIKNWYDDERDADYHDQQSDDYSFYEQYLAYYVVLGEKKINMGHSLRDMMLSCSYNGRRCSPRNFTRFGNSHYGNCYMFNHDGKLTSRDVGPLHGLILELYIEQSEYISALAESAGIRVTVHNQSVMPFPEDNGFSARPGTKTSAGITRADVSRAYPPYGPCQQYDREDNQQRNAFLSVLDFVNYTSAACKKTCYQKSLLEKCECYNPNFPYDPNITAFRSLQLEDKDIKPCTNLEKKDEMQPCVHSIDEDYQQNQLPCSSECPVECIATEYTVILSSSMYPSSATETTVLERLLYHSKELNTLLENSDNNTRQLFVSENVVKLEVYFEDLNYKDIRTEPSYKSLDLMSDIGGQAGLWLGMSVISLFEVVELVMALLGLICTKVLTRTARTDDANSERKRENSKSRRDEKYTAFSLNLSRT</sequence>
<keyword evidence="5 13" id="KW-1133">Transmembrane helix</keyword>
<dbReference type="InterPro" id="IPR001873">
    <property type="entry name" value="ENaC"/>
</dbReference>
<evidence type="ECO:0000256" key="2">
    <source>
        <dbReference type="ARBA" id="ARBA00022448"/>
    </source>
</evidence>
<keyword evidence="10 11" id="KW-0407">Ion channel</keyword>
<keyword evidence="6" id="KW-0915">Sodium</keyword>
<evidence type="ECO:0000256" key="4">
    <source>
        <dbReference type="ARBA" id="ARBA00022692"/>
    </source>
</evidence>
<keyword evidence="15" id="KW-1185">Reference proteome</keyword>
<comment type="similarity">
    <text evidence="11">Belongs to the amiloride-sensitive sodium channel (TC 1.A.6) family.</text>
</comment>
<reference evidence="14" key="1">
    <citation type="journal article" date="2023" name="Mol. Biol. Evol.">
        <title>Third-Generation Sequencing Reveals the Adaptive Role of the Epigenome in Three Deep-Sea Polychaetes.</title>
        <authorList>
            <person name="Perez M."/>
            <person name="Aroh O."/>
            <person name="Sun Y."/>
            <person name="Lan Y."/>
            <person name="Juniper S.K."/>
            <person name="Young C.R."/>
            <person name="Angers B."/>
            <person name="Qian P.Y."/>
        </authorList>
    </citation>
    <scope>NUCLEOTIDE SEQUENCE</scope>
    <source>
        <strain evidence="14">P08H-3</strain>
    </source>
</reference>
<keyword evidence="4 11" id="KW-0812">Transmembrane</keyword>
<comment type="caution">
    <text evidence="14">The sequence shown here is derived from an EMBL/GenBank/DDBJ whole genome shotgun (WGS) entry which is preliminary data.</text>
</comment>
<evidence type="ECO:0000256" key="9">
    <source>
        <dbReference type="ARBA" id="ARBA00023201"/>
    </source>
</evidence>
<feature type="compositionally biased region" description="Basic and acidic residues" evidence="12">
    <location>
        <begin position="548"/>
        <end position="568"/>
    </location>
</feature>
<dbReference type="Gene3D" id="2.60.470.10">
    <property type="entry name" value="Acid-sensing ion channels like domains"/>
    <property type="match status" value="1"/>
</dbReference>
<evidence type="ECO:0000256" key="3">
    <source>
        <dbReference type="ARBA" id="ARBA00022461"/>
    </source>
</evidence>
<evidence type="ECO:0000256" key="6">
    <source>
        <dbReference type="ARBA" id="ARBA00023053"/>
    </source>
</evidence>
<evidence type="ECO:0000256" key="11">
    <source>
        <dbReference type="RuleBase" id="RU000679"/>
    </source>
</evidence>
<dbReference type="PANTHER" id="PTHR11690:SF248">
    <property type="entry name" value="PICKPOCKET 17, ISOFORM A"/>
    <property type="match status" value="1"/>
</dbReference>
<dbReference type="GO" id="GO:0015280">
    <property type="term" value="F:ligand-gated sodium channel activity"/>
    <property type="evidence" value="ECO:0007669"/>
    <property type="project" value="TreeGrafter"/>
</dbReference>
<dbReference type="Proteomes" id="UP001208570">
    <property type="component" value="Unassembled WGS sequence"/>
</dbReference>
<evidence type="ECO:0000256" key="5">
    <source>
        <dbReference type="ARBA" id="ARBA00022989"/>
    </source>
</evidence>
<organism evidence="14 15">
    <name type="scientific">Paralvinella palmiformis</name>
    <dbReference type="NCBI Taxonomy" id="53620"/>
    <lineage>
        <taxon>Eukaryota</taxon>
        <taxon>Metazoa</taxon>
        <taxon>Spiralia</taxon>
        <taxon>Lophotrochozoa</taxon>
        <taxon>Annelida</taxon>
        <taxon>Polychaeta</taxon>
        <taxon>Sedentaria</taxon>
        <taxon>Canalipalpata</taxon>
        <taxon>Terebellida</taxon>
        <taxon>Terebelliformia</taxon>
        <taxon>Alvinellidae</taxon>
        <taxon>Paralvinella</taxon>
    </lineage>
</organism>
<evidence type="ECO:0000256" key="10">
    <source>
        <dbReference type="ARBA" id="ARBA00023303"/>
    </source>
</evidence>
<name>A0AAD9N064_9ANNE</name>
<dbReference type="EMBL" id="JAODUP010000347">
    <property type="protein sequence ID" value="KAK2151885.1"/>
    <property type="molecule type" value="Genomic_DNA"/>
</dbReference>
<evidence type="ECO:0000256" key="1">
    <source>
        <dbReference type="ARBA" id="ARBA00004141"/>
    </source>
</evidence>
<dbReference type="PRINTS" id="PR01078">
    <property type="entry name" value="AMINACHANNEL"/>
</dbReference>
<gene>
    <name evidence="14" type="ORF">LSH36_347g01001</name>
</gene>
<feature type="transmembrane region" description="Helical" evidence="13">
    <location>
        <begin position="514"/>
        <end position="537"/>
    </location>
</feature>
<dbReference type="PANTHER" id="PTHR11690">
    <property type="entry name" value="AMILORIDE-SENSITIVE SODIUM CHANNEL-RELATED"/>
    <property type="match status" value="1"/>
</dbReference>
<dbReference type="AlphaFoldDB" id="A0AAD9N064"/>
<feature type="region of interest" description="Disordered" evidence="12">
    <location>
        <begin position="548"/>
        <end position="578"/>
    </location>
</feature>
<keyword evidence="3 11" id="KW-0894">Sodium channel</keyword>
<evidence type="ECO:0000256" key="8">
    <source>
        <dbReference type="ARBA" id="ARBA00023136"/>
    </source>
</evidence>
<proteinExistence type="inferred from homology"/>
<feature type="region of interest" description="Disordered" evidence="12">
    <location>
        <begin position="1"/>
        <end position="35"/>
    </location>
</feature>
<keyword evidence="8 13" id="KW-0472">Membrane</keyword>
<dbReference type="Gene3D" id="1.10.287.770">
    <property type="entry name" value="YojJ-like"/>
    <property type="match status" value="1"/>
</dbReference>